<sequence length="332" mass="37806">MELRAYEGMYGDEKAIWLEAGDYVAAMIPRIGGNLIAFRDVSKNYRFLREPGGDNMEDFRDKPGIYGIPVLFPPNRYEDGSFPWNGGAYSFPVNEEETGNHLHGFLHITPWTVEEFGTTASESYVIVSVTIDENHESYAYLPHRYTVRLRYSLSRDGLSQHLLVRNNGDEAMPCLLAFHTAVNAPFAPKSTAKDYRVKATIGQRWELDERMLPTGSYQPLTSEEEKLKGEGVNPFFAPMDNHYTAVPQNGRNRMELTDLKEGITLVYDVGTSYKQWMIWNNQATEGFFCPEPQINLVNAPKSKLPAEEIGLFGLEPGEYWEETARFYVKNAK</sequence>
<dbReference type="AlphaFoldDB" id="A0A5J5G8L6"/>
<protein>
    <submittedName>
        <fullName evidence="1">Aldose 1-epimerase</fullName>
    </submittedName>
</protein>
<dbReference type="Gene3D" id="2.70.98.10">
    <property type="match status" value="1"/>
</dbReference>
<comment type="caution">
    <text evidence="1">The sequence shown here is derived from an EMBL/GenBank/DDBJ whole genome shotgun (WGS) entry which is preliminary data.</text>
</comment>
<dbReference type="RefSeq" id="WP_150458430.1">
    <property type="nucleotide sequence ID" value="NZ_VYKK01000015.1"/>
</dbReference>
<gene>
    <name evidence="1" type="ORF">F4V43_11770</name>
</gene>
<dbReference type="EMBL" id="VYKK01000015">
    <property type="protein sequence ID" value="KAA9004076.1"/>
    <property type="molecule type" value="Genomic_DNA"/>
</dbReference>
<dbReference type="Proteomes" id="UP000367750">
    <property type="component" value="Unassembled WGS sequence"/>
</dbReference>
<dbReference type="InterPro" id="IPR011013">
    <property type="entry name" value="Gal_mutarotase_sf_dom"/>
</dbReference>
<dbReference type="SUPFAM" id="SSF74650">
    <property type="entry name" value="Galactose mutarotase-like"/>
    <property type="match status" value="1"/>
</dbReference>
<dbReference type="GO" id="GO:0016853">
    <property type="term" value="F:isomerase activity"/>
    <property type="evidence" value="ECO:0007669"/>
    <property type="project" value="InterPro"/>
</dbReference>
<dbReference type="CDD" id="cd01081">
    <property type="entry name" value="Aldose_epim"/>
    <property type="match status" value="1"/>
</dbReference>
<organism evidence="1 2">
    <name type="scientific">Paenibacillus spiritus</name>
    <dbReference type="NCBI Taxonomy" id="2496557"/>
    <lineage>
        <taxon>Bacteria</taxon>
        <taxon>Bacillati</taxon>
        <taxon>Bacillota</taxon>
        <taxon>Bacilli</taxon>
        <taxon>Bacillales</taxon>
        <taxon>Paenibacillaceae</taxon>
        <taxon>Paenibacillus</taxon>
    </lineage>
</organism>
<dbReference type="Pfam" id="PF01263">
    <property type="entry name" value="Aldose_epim"/>
    <property type="match status" value="1"/>
</dbReference>
<reference evidence="1 2" key="1">
    <citation type="submission" date="2019-09" db="EMBL/GenBank/DDBJ databases">
        <title>Bacillus ochoae sp. nov., Paenibacillus whitsoniae sp. nov., Paenibacillus spiritus sp. nov. Isolated from the Mars Exploration Rover during spacecraft assembly.</title>
        <authorList>
            <person name="Seuylemezian A."/>
            <person name="Vaishampayan P."/>
        </authorList>
    </citation>
    <scope>NUCLEOTIDE SEQUENCE [LARGE SCALE GENOMIC DNA]</scope>
    <source>
        <strain evidence="1 2">MER_111</strain>
    </source>
</reference>
<dbReference type="GO" id="GO:0005975">
    <property type="term" value="P:carbohydrate metabolic process"/>
    <property type="evidence" value="ECO:0007669"/>
    <property type="project" value="InterPro"/>
</dbReference>
<proteinExistence type="predicted"/>
<evidence type="ECO:0000313" key="1">
    <source>
        <dbReference type="EMBL" id="KAA9004076.1"/>
    </source>
</evidence>
<dbReference type="InterPro" id="IPR008183">
    <property type="entry name" value="Aldose_1/G6P_1-epimerase"/>
</dbReference>
<dbReference type="OrthoDB" id="9795355at2"/>
<dbReference type="InterPro" id="IPR014718">
    <property type="entry name" value="GH-type_carb-bd"/>
</dbReference>
<name>A0A5J5G8L6_9BACL</name>
<keyword evidence="2" id="KW-1185">Reference proteome</keyword>
<accession>A0A5J5G8L6</accession>
<evidence type="ECO:0000313" key="2">
    <source>
        <dbReference type="Proteomes" id="UP000367750"/>
    </source>
</evidence>
<dbReference type="GO" id="GO:0030246">
    <property type="term" value="F:carbohydrate binding"/>
    <property type="evidence" value="ECO:0007669"/>
    <property type="project" value="InterPro"/>
</dbReference>